<accession>A0A4V3DEM8</accession>
<reference evidence="2 3" key="1">
    <citation type="submission" date="2019-03" db="EMBL/GenBank/DDBJ databases">
        <title>Genomic Encyclopedia of Type Strains, Phase III (KMG-III): the genomes of soil and plant-associated and newly described type strains.</title>
        <authorList>
            <person name="Whitman W."/>
        </authorList>
    </citation>
    <scope>NUCLEOTIDE SEQUENCE [LARGE SCALE GENOMIC DNA]</scope>
    <source>
        <strain evidence="2 3">CGMCC 1.7660</strain>
    </source>
</reference>
<keyword evidence="1" id="KW-0732">Signal</keyword>
<organism evidence="2 3">
    <name type="scientific">Dongia mobilis</name>
    <dbReference type="NCBI Taxonomy" id="578943"/>
    <lineage>
        <taxon>Bacteria</taxon>
        <taxon>Pseudomonadati</taxon>
        <taxon>Pseudomonadota</taxon>
        <taxon>Alphaproteobacteria</taxon>
        <taxon>Rhodospirillales</taxon>
        <taxon>Dongiaceae</taxon>
        <taxon>Dongia</taxon>
    </lineage>
</organism>
<comment type="caution">
    <text evidence="2">The sequence shown here is derived from an EMBL/GenBank/DDBJ whole genome shotgun (WGS) entry which is preliminary data.</text>
</comment>
<dbReference type="EMBL" id="SNYW01000009">
    <property type="protein sequence ID" value="TDQ81321.1"/>
    <property type="molecule type" value="Genomic_DNA"/>
</dbReference>
<protein>
    <submittedName>
        <fullName evidence="2">Uncharacterized protein</fullName>
    </submittedName>
</protein>
<gene>
    <name evidence="2" type="ORF">A8950_2386</name>
</gene>
<keyword evidence="3" id="KW-1185">Reference proteome</keyword>
<name>A0A4V3DEM8_9PROT</name>
<evidence type="ECO:0000313" key="2">
    <source>
        <dbReference type="EMBL" id="TDQ81321.1"/>
    </source>
</evidence>
<proteinExistence type="predicted"/>
<evidence type="ECO:0000313" key="3">
    <source>
        <dbReference type="Proteomes" id="UP000295783"/>
    </source>
</evidence>
<feature type="signal peptide" evidence="1">
    <location>
        <begin position="1"/>
        <end position="21"/>
    </location>
</feature>
<dbReference type="OrthoDB" id="7346262at2"/>
<evidence type="ECO:0000256" key="1">
    <source>
        <dbReference type="SAM" id="SignalP"/>
    </source>
</evidence>
<feature type="chain" id="PRO_5020529748" evidence="1">
    <location>
        <begin position="22"/>
        <end position="210"/>
    </location>
</feature>
<sequence length="210" mass="23205">MRASPVVASLLILAAASLAMAAPAQAEPITHLGIEFSDELGGFRLLSVSGTGTVDDPLTVVEEITEPQRHVILTIRGFGRHFGNRVGSLHLAGFAMRKIVHNRSDNVWRNYQMELREVTTRRSNYGDGLSFGQNSTLAETFAWSTYPRIQRTDEPEDSLGFSGAAIDPGESAEFRFIITDMSPVWQFYLVQIPLQPLSRQDQGGVNWAAR</sequence>
<dbReference type="Proteomes" id="UP000295783">
    <property type="component" value="Unassembled WGS sequence"/>
</dbReference>
<dbReference type="RefSeq" id="WP_133613880.1">
    <property type="nucleotide sequence ID" value="NZ_SNYW01000009.1"/>
</dbReference>
<dbReference type="AlphaFoldDB" id="A0A4V3DEM8"/>